<dbReference type="SMART" id="SM00448">
    <property type="entry name" value="REC"/>
    <property type="match status" value="1"/>
</dbReference>
<sequence>MKILIIEDEQAAVRRLQKLLGDIDPGIEVIGALSSIDSSVEWLQINPSPDIILMDIHLADGSSFDIFEKVVITAPVVFVTAYDEYALQAFKVNAIDYLLKPIKQNELELALQKVSKKQVKAEESTDLFQRLQDAGFIHKSKRLLVRMGQSIKLVDLDNVAYFYSKDKISFAVLPGNKRYPLDQSLDQIEQMIDPLHFFRINRQFIVKMSSIEEMVTYSKSRVKLKLDPPTEEDTIVSKERSPEFKKWLIGTD</sequence>
<organism evidence="4 5">
    <name type="scientific">Candidatus Opimibacter skivensis</name>
    <dbReference type="NCBI Taxonomy" id="2982028"/>
    <lineage>
        <taxon>Bacteria</taxon>
        <taxon>Pseudomonadati</taxon>
        <taxon>Bacteroidota</taxon>
        <taxon>Saprospiria</taxon>
        <taxon>Saprospirales</taxon>
        <taxon>Saprospiraceae</taxon>
        <taxon>Candidatus Opimibacter</taxon>
    </lineage>
</organism>
<protein>
    <submittedName>
        <fullName evidence="4">Response regulator transcription factor</fullName>
    </submittedName>
</protein>
<dbReference type="InterPro" id="IPR007492">
    <property type="entry name" value="LytTR_DNA-bd_dom"/>
</dbReference>
<accession>A0A9D7SWM4</accession>
<dbReference type="PROSITE" id="PS50110">
    <property type="entry name" value="RESPONSE_REGULATORY"/>
    <property type="match status" value="1"/>
</dbReference>
<name>A0A9D7SWM4_9BACT</name>
<dbReference type="PANTHER" id="PTHR37299">
    <property type="entry name" value="TRANSCRIPTIONAL REGULATOR-RELATED"/>
    <property type="match status" value="1"/>
</dbReference>
<evidence type="ECO:0000313" key="5">
    <source>
        <dbReference type="Proteomes" id="UP000808337"/>
    </source>
</evidence>
<keyword evidence="1" id="KW-0597">Phosphoprotein</keyword>
<dbReference type="PANTHER" id="PTHR37299:SF1">
    <property type="entry name" value="STAGE 0 SPORULATION PROTEIN A HOMOLOG"/>
    <property type="match status" value="1"/>
</dbReference>
<dbReference type="Gene3D" id="3.40.50.2300">
    <property type="match status" value="1"/>
</dbReference>
<dbReference type="Gene3D" id="2.40.50.1020">
    <property type="entry name" value="LytTr DNA-binding domain"/>
    <property type="match status" value="1"/>
</dbReference>
<dbReference type="SMART" id="SM00850">
    <property type="entry name" value="LytTR"/>
    <property type="match status" value="1"/>
</dbReference>
<proteinExistence type="predicted"/>
<evidence type="ECO:0000259" key="3">
    <source>
        <dbReference type="PROSITE" id="PS50930"/>
    </source>
</evidence>
<reference evidence="4 5" key="1">
    <citation type="submission" date="2020-10" db="EMBL/GenBank/DDBJ databases">
        <title>Connecting structure to function with the recovery of over 1000 high-quality activated sludge metagenome-assembled genomes encoding full-length rRNA genes using long-read sequencing.</title>
        <authorList>
            <person name="Singleton C.M."/>
            <person name="Petriglieri F."/>
            <person name="Kristensen J.M."/>
            <person name="Kirkegaard R.H."/>
            <person name="Michaelsen T.Y."/>
            <person name="Andersen M.H."/>
            <person name="Karst S.M."/>
            <person name="Dueholm M.S."/>
            <person name="Nielsen P.H."/>
            <person name="Albertsen M."/>
        </authorList>
    </citation>
    <scope>NUCLEOTIDE SEQUENCE [LARGE SCALE GENOMIC DNA]</scope>
    <source>
        <strain evidence="4">Ribe_18-Q3-R11-54_MAXAC.273</strain>
    </source>
</reference>
<dbReference type="GO" id="GO:0003677">
    <property type="term" value="F:DNA binding"/>
    <property type="evidence" value="ECO:0007669"/>
    <property type="project" value="InterPro"/>
</dbReference>
<dbReference type="InterPro" id="IPR011006">
    <property type="entry name" value="CheY-like_superfamily"/>
</dbReference>
<dbReference type="InterPro" id="IPR001789">
    <property type="entry name" value="Sig_transdc_resp-reg_receiver"/>
</dbReference>
<evidence type="ECO:0000256" key="1">
    <source>
        <dbReference type="PROSITE-ProRule" id="PRU00169"/>
    </source>
</evidence>
<dbReference type="EMBL" id="JADKGY010000030">
    <property type="protein sequence ID" value="MBK9984600.1"/>
    <property type="molecule type" value="Genomic_DNA"/>
</dbReference>
<dbReference type="FunFam" id="3.40.50.2300:FF:000361">
    <property type="entry name" value="Two-component system response regulator"/>
    <property type="match status" value="1"/>
</dbReference>
<dbReference type="AlphaFoldDB" id="A0A9D7SWM4"/>
<feature type="domain" description="Response regulatory" evidence="2">
    <location>
        <begin position="2"/>
        <end position="115"/>
    </location>
</feature>
<dbReference type="Pfam" id="PF00072">
    <property type="entry name" value="Response_reg"/>
    <property type="match status" value="1"/>
</dbReference>
<dbReference type="InterPro" id="IPR046947">
    <property type="entry name" value="LytR-like"/>
</dbReference>
<gene>
    <name evidence="4" type="ORF">IPP15_19925</name>
</gene>
<dbReference type="SUPFAM" id="SSF52172">
    <property type="entry name" value="CheY-like"/>
    <property type="match status" value="1"/>
</dbReference>
<dbReference type="GO" id="GO:0000156">
    <property type="term" value="F:phosphorelay response regulator activity"/>
    <property type="evidence" value="ECO:0007669"/>
    <property type="project" value="InterPro"/>
</dbReference>
<dbReference type="PROSITE" id="PS50930">
    <property type="entry name" value="HTH_LYTTR"/>
    <property type="match status" value="1"/>
</dbReference>
<feature type="domain" description="HTH LytTR-type" evidence="3">
    <location>
        <begin position="143"/>
        <end position="251"/>
    </location>
</feature>
<dbReference type="Pfam" id="PF04397">
    <property type="entry name" value="LytTR"/>
    <property type="match status" value="1"/>
</dbReference>
<feature type="modified residue" description="4-aspartylphosphate" evidence="1">
    <location>
        <position position="55"/>
    </location>
</feature>
<evidence type="ECO:0000313" key="4">
    <source>
        <dbReference type="EMBL" id="MBK9984600.1"/>
    </source>
</evidence>
<comment type="caution">
    <text evidence="4">The sequence shown here is derived from an EMBL/GenBank/DDBJ whole genome shotgun (WGS) entry which is preliminary data.</text>
</comment>
<dbReference type="Proteomes" id="UP000808337">
    <property type="component" value="Unassembled WGS sequence"/>
</dbReference>
<evidence type="ECO:0000259" key="2">
    <source>
        <dbReference type="PROSITE" id="PS50110"/>
    </source>
</evidence>